<keyword evidence="6" id="KW-1185">Reference proteome</keyword>
<dbReference type="Proteomes" id="UP000611762">
    <property type="component" value="Unassembled WGS sequence"/>
</dbReference>
<dbReference type="PROSITE" id="PS51272">
    <property type="entry name" value="SLH"/>
    <property type="match status" value="3"/>
</dbReference>
<feature type="signal peptide" evidence="3">
    <location>
        <begin position="1"/>
        <end position="24"/>
    </location>
</feature>
<feature type="compositionally biased region" description="Low complexity" evidence="2">
    <location>
        <begin position="374"/>
        <end position="387"/>
    </location>
</feature>
<dbReference type="InterPro" id="IPR051465">
    <property type="entry name" value="Cell_Envelope_Struct_Comp"/>
</dbReference>
<keyword evidence="1" id="KW-0677">Repeat</keyword>
<dbReference type="EMBL" id="JACRSU010000003">
    <property type="protein sequence ID" value="MBC8541146.1"/>
    <property type="molecule type" value="Genomic_DNA"/>
</dbReference>
<dbReference type="PANTHER" id="PTHR43308">
    <property type="entry name" value="OUTER MEMBRANE PROTEIN ALPHA-RELATED"/>
    <property type="match status" value="1"/>
</dbReference>
<evidence type="ECO:0000313" key="6">
    <source>
        <dbReference type="Proteomes" id="UP000611762"/>
    </source>
</evidence>
<dbReference type="RefSeq" id="WP_177677776.1">
    <property type="nucleotide sequence ID" value="NZ_JACRSU010000003.1"/>
</dbReference>
<evidence type="ECO:0000256" key="1">
    <source>
        <dbReference type="ARBA" id="ARBA00022737"/>
    </source>
</evidence>
<dbReference type="AlphaFoldDB" id="A0A926HZR8"/>
<evidence type="ECO:0000256" key="2">
    <source>
        <dbReference type="SAM" id="MobiDB-lite"/>
    </source>
</evidence>
<sequence length="583" mass="63078">MIKRITSFILSMLLVLVPAAFVSAEDTVETTVDIQVYTLNVTVKTSINSGNLTLKVYPLAYDETSKTYSIVDAEHPIYVDQASNPTAEGALYVYQFNPFNFKESQETGQYRAVINKNYTYDFEFVNKQDKIDFYNQLSAASAGAIEGLLKNGLADGVIDFDLGNYFEYPAEVKTNINEALVNLDLPSLGSNPSDDLVKSFEAILKPEFARLLKVAEFVTAAEAEFDEAVQANAKELGLDLNFYGDTKLGLDPKNVYKRLKSLTIESFAAQDVQYAFDTAVLLDMLDEADYGAVTEALDYYDGGCINLDKSVVKGFTESQLNEVSRLMKQHASEINSAEDIESAYETYADQVAGEDDDNNSSSGGGSSSSGGSGSNRRPSTGSGSTITDDNKDDNNDVTYDTNFSDLGDAAWAESSVKYLASKGIISGKGDGRFYPNDTVTREEFVKIIVEAFKIYSNTATVEFEDVDSGRWSYGYIASAYRAGIIAGNSDTTFNPAGEMTRQDMAVIMYRVANLVGLGLNSADVTFADGADIADYAKEAVGALCSAGIINGTGDNCFSPLETVTRAQAAKIAYELMNAIGGAN</sequence>
<comment type="caution">
    <text evidence="5">The sequence shown here is derived from an EMBL/GenBank/DDBJ whole genome shotgun (WGS) entry which is preliminary data.</text>
</comment>
<feature type="compositionally biased region" description="Gly residues" evidence="2">
    <location>
        <begin position="362"/>
        <end position="373"/>
    </location>
</feature>
<accession>A0A926HZR8</accession>
<feature type="domain" description="SLH" evidence="4">
    <location>
        <begin position="463"/>
        <end position="522"/>
    </location>
</feature>
<dbReference type="Pfam" id="PF00395">
    <property type="entry name" value="SLH"/>
    <property type="match status" value="3"/>
</dbReference>
<evidence type="ECO:0000256" key="3">
    <source>
        <dbReference type="SAM" id="SignalP"/>
    </source>
</evidence>
<feature type="domain" description="SLH" evidence="4">
    <location>
        <begin position="523"/>
        <end position="583"/>
    </location>
</feature>
<organism evidence="5 6">
    <name type="scientific">Congzhengia minquanensis</name>
    <dbReference type="NCBI Taxonomy" id="2763657"/>
    <lineage>
        <taxon>Bacteria</taxon>
        <taxon>Bacillati</taxon>
        <taxon>Bacillota</taxon>
        <taxon>Clostridia</taxon>
        <taxon>Eubacteriales</taxon>
        <taxon>Oscillospiraceae</taxon>
        <taxon>Congzhengia</taxon>
    </lineage>
</organism>
<evidence type="ECO:0000313" key="5">
    <source>
        <dbReference type="EMBL" id="MBC8541146.1"/>
    </source>
</evidence>
<keyword evidence="3" id="KW-0732">Signal</keyword>
<feature type="chain" id="PRO_5037356541" evidence="3">
    <location>
        <begin position="25"/>
        <end position="583"/>
    </location>
</feature>
<dbReference type="PANTHER" id="PTHR43308:SF5">
    <property type="entry name" value="S-LAYER PROTEIN _ PEPTIDOGLYCAN ENDO-BETA-N-ACETYLGLUCOSAMINIDASE"/>
    <property type="match status" value="1"/>
</dbReference>
<protein>
    <submittedName>
        <fullName evidence="5">S-layer homology domain-containing protein</fullName>
    </submittedName>
</protein>
<dbReference type="InterPro" id="IPR001119">
    <property type="entry name" value="SLH_dom"/>
</dbReference>
<proteinExistence type="predicted"/>
<evidence type="ECO:0000259" key="4">
    <source>
        <dbReference type="PROSITE" id="PS51272"/>
    </source>
</evidence>
<feature type="region of interest" description="Disordered" evidence="2">
    <location>
        <begin position="352"/>
        <end position="396"/>
    </location>
</feature>
<name>A0A926HZR8_9FIRM</name>
<gene>
    <name evidence="5" type="ORF">H8698_09190</name>
</gene>
<feature type="domain" description="SLH" evidence="4">
    <location>
        <begin position="399"/>
        <end position="462"/>
    </location>
</feature>
<reference evidence="5" key="1">
    <citation type="submission" date="2020-08" db="EMBL/GenBank/DDBJ databases">
        <title>Genome public.</title>
        <authorList>
            <person name="Liu C."/>
            <person name="Sun Q."/>
        </authorList>
    </citation>
    <scope>NUCLEOTIDE SEQUENCE</scope>
    <source>
        <strain evidence="5">H8</strain>
    </source>
</reference>